<dbReference type="Proteomes" id="UP000256877">
    <property type="component" value="Unassembled WGS sequence"/>
</dbReference>
<dbReference type="GO" id="GO:0004175">
    <property type="term" value="F:endopeptidase activity"/>
    <property type="evidence" value="ECO:0007669"/>
    <property type="project" value="UniProtKB-ARBA"/>
</dbReference>
<dbReference type="InterPro" id="IPR003675">
    <property type="entry name" value="Rce1/LyrA-like_dom"/>
</dbReference>
<dbReference type="PANTHER" id="PTHR35797:SF1">
    <property type="entry name" value="PROTEASE"/>
    <property type="match status" value="1"/>
</dbReference>
<dbReference type="InterPro" id="IPR042150">
    <property type="entry name" value="MmRce1-like"/>
</dbReference>
<feature type="transmembrane region" description="Helical" evidence="1">
    <location>
        <begin position="235"/>
        <end position="258"/>
    </location>
</feature>
<dbReference type="GO" id="GO:0080120">
    <property type="term" value="P:CAAX-box protein maturation"/>
    <property type="evidence" value="ECO:0007669"/>
    <property type="project" value="UniProtKB-ARBA"/>
</dbReference>
<dbReference type="GO" id="GO:0006508">
    <property type="term" value="P:proteolysis"/>
    <property type="evidence" value="ECO:0007669"/>
    <property type="project" value="UniProtKB-KW"/>
</dbReference>
<dbReference type="Proteomes" id="UP000257123">
    <property type="component" value="Unassembled WGS sequence"/>
</dbReference>
<evidence type="ECO:0000259" key="2">
    <source>
        <dbReference type="Pfam" id="PF02517"/>
    </source>
</evidence>
<proteinExistence type="predicted"/>
<dbReference type="AlphaFoldDB" id="A0A371QWN6"/>
<dbReference type="EMBL" id="NMUF01000062">
    <property type="protein sequence ID" value="RFA95100.1"/>
    <property type="molecule type" value="Genomic_DNA"/>
</dbReference>
<evidence type="ECO:0000313" key="5">
    <source>
        <dbReference type="Proteomes" id="UP000256877"/>
    </source>
</evidence>
<name>A0A371QWN6_9CREN</name>
<dbReference type="PANTHER" id="PTHR35797">
    <property type="entry name" value="PROTEASE-RELATED"/>
    <property type="match status" value="1"/>
</dbReference>
<protein>
    <submittedName>
        <fullName evidence="3">CPBP family intramembrane metalloprotease</fullName>
    </submittedName>
</protein>
<feature type="transmembrane region" description="Helical" evidence="1">
    <location>
        <begin position="104"/>
        <end position="129"/>
    </location>
</feature>
<dbReference type="GO" id="GO:0008237">
    <property type="term" value="F:metallopeptidase activity"/>
    <property type="evidence" value="ECO:0007669"/>
    <property type="project" value="UniProtKB-KW"/>
</dbReference>
<feature type="transmembrane region" description="Helical" evidence="1">
    <location>
        <begin position="184"/>
        <end position="203"/>
    </location>
</feature>
<feature type="transmembrane region" description="Helical" evidence="1">
    <location>
        <begin position="210"/>
        <end position="229"/>
    </location>
</feature>
<comment type="caution">
    <text evidence="3">The sequence shown here is derived from an EMBL/GenBank/DDBJ whole genome shotgun (WGS) entry which is preliminary data.</text>
</comment>
<keyword evidence="3" id="KW-0645">Protease</keyword>
<dbReference type="OrthoDB" id="28575at2157"/>
<evidence type="ECO:0000256" key="1">
    <source>
        <dbReference type="SAM" id="Phobius"/>
    </source>
</evidence>
<feature type="domain" description="CAAX prenyl protease 2/Lysostaphin resistance protein A-like" evidence="2">
    <location>
        <begin position="117"/>
        <end position="219"/>
    </location>
</feature>
<sequence length="287" mass="31852">MILFFLTAFGLGWLFQLLAVYSPFWLAATMWTPALGALLELKREGRLKPRPLGGDWRGLKTLYKATAPAAFWVALSCLMSFFFVGPNPYTPTAIRVYFLVPVEAPGWVVYAALPLALAAPFINALIVTFGEEFGWRGYLLPKLARRMGWIWASAVVGVVWGVWHTPAILVVGHNYGRPWCLECLGAFVLLTLPMSFLHTWAYLKYGVWGAAFLHGAVNGWAGAYFLLYPHTFGDVVWSITGLYGAATLTVTTAAFWLLATLVARATKIENLLTSVENKSLDIRLKRA</sequence>
<keyword evidence="1" id="KW-0812">Transmembrane</keyword>
<feature type="transmembrane region" description="Helical" evidence="1">
    <location>
        <begin position="149"/>
        <end position="172"/>
    </location>
</feature>
<evidence type="ECO:0000313" key="3">
    <source>
        <dbReference type="EMBL" id="RFA94632.1"/>
    </source>
</evidence>
<gene>
    <name evidence="3" type="ORF">CGL51_09600</name>
    <name evidence="4" type="ORF">CGL52_13245</name>
</gene>
<dbReference type="RefSeq" id="WP_116421570.1">
    <property type="nucleotide sequence ID" value="NZ_NMUE01000033.1"/>
</dbReference>
<dbReference type="Pfam" id="PF02517">
    <property type="entry name" value="Rce1-like"/>
    <property type="match status" value="1"/>
</dbReference>
<keyword evidence="3" id="KW-0378">Hydrolase</keyword>
<accession>A0A371QWN6</accession>
<dbReference type="EMBL" id="NMUE01000033">
    <property type="protein sequence ID" value="RFA94632.1"/>
    <property type="molecule type" value="Genomic_DNA"/>
</dbReference>
<keyword evidence="1" id="KW-1133">Transmembrane helix</keyword>
<keyword evidence="3" id="KW-0482">Metalloprotease</keyword>
<keyword evidence="1" id="KW-0472">Membrane</keyword>
<feature type="transmembrane region" description="Helical" evidence="1">
    <location>
        <begin position="62"/>
        <end position="84"/>
    </location>
</feature>
<evidence type="ECO:0000313" key="6">
    <source>
        <dbReference type="Proteomes" id="UP000257123"/>
    </source>
</evidence>
<evidence type="ECO:0000313" key="4">
    <source>
        <dbReference type="EMBL" id="RFA95100.1"/>
    </source>
</evidence>
<organism evidence="3 6">
    <name type="scientific">Pyrobaculum aerophilum</name>
    <dbReference type="NCBI Taxonomy" id="13773"/>
    <lineage>
        <taxon>Archaea</taxon>
        <taxon>Thermoproteota</taxon>
        <taxon>Thermoprotei</taxon>
        <taxon>Thermoproteales</taxon>
        <taxon>Thermoproteaceae</taxon>
        <taxon>Pyrobaculum</taxon>
    </lineage>
</organism>
<reference evidence="5 6" key="1">
    <citation type="submission" date="2017-07" db="EMBL/GenBank/DDBJ databases">
        <title>Draft genome sequence of aerobic hyperthermophilic archaea, Pyrobaculum aerophilum YKB31 and YKB32.</title>
        <authorList>
            <person name="Mochizuki T."/>
            <person name="Berliner A.J."/>
            <person name="Yoshida-Takashima Y."/>
            <person name="Takaki Y."/>
            <person name="Nunoura T."/>
            <person name="Takai K."/>
        </authorList>
    </citation>
    <scope>NUCLEOTIDE SEQUENCE [LARGE SCALE GENOMIC DNA]</scope>
    <source>
        <strain evidence="3 6">YKB31</strain>
        <strain evidence="4 5">YKB32</strain>
    </source>
</reference>